<feature type="transmembrane region" description="Helical" evidence="6">
    <location>
        <begin position="304"/>
        <end position="324"/>
    </location>
</feature>
<dbReference type="Proteomes" id="UP000266385">
    <property type="component" value="Unassembled WGS sequence"/>
</dbReference>
<dbReference type="EMBL" id="QWFX01000014">
    <property type="protein sequence ID" value="RIJ27184.1"/>
    <property type="molecule type" value="Genomic_DNA"/>
</dbReference>
<dbReference type="RefSeq" id="WP_119377297.1">
    <property type="nucleotide sequence ID" value="NZ_QWFX01000014.1"/>
</dbReference>
<feature type="transmembrane region" description="Helical" evidence="6">
    <location>
        <begin position="112"/>
        <end position="134"/>
    </location>
</feature>
<evidence type="ECO:0000256" key="3">
    <source>
        <dbReference type="ARBA" id="ARBA00022692"/>
    </source>
</evidence>
<evidence type="ECO:0000256" key="5">
    <source>
        <dbReference type="ARBA" id="ARBA00023136"/>
    </source>
</evidence>
<feature type="transmembrane region" description="Helical" evidence="6">
    <location>
        <begin position="365"/>
        <end position="386"/>
    </location>
</feature>
<dbReference type="GO" id="GO:0005886">
    <property type="term" value="C:plasma membrane"/>
    <property type="evidence" value="ECO:0007669"/>
    <property type="project" value="UniProtKB-SubCell"/>
</dbReference>
<name>A0A399R926_9PROT</name>
<sequence length="400" mass="41868">MSDTSIPHARASLRVDPDGWTAAIILAFLATAGLFYVNIMAAIVDGLVAGLGLSEGQAGQIGSINIYGAAAGALLATATVRRMPWRVTCISCLVALIAIDLGSIAIDSFSALFAARAVHGFIGGLLTGTAFALIARTAKSDRTFGMLLFVQFGLGGLGVMLLPPLAPLYGTSALFLSLAAFSLATLLMLPFLSAHPATARDPESAEEAPPMQWRPLIMTLLAIFVFQAANMGLLAYIIRLGIGYGLEREYVSMALGLATWVALLGPALVMICGLKFGRFWLLFASMILTLFGTAVFHWSASPAAYMIANCGTGITWGFVVAYLLGMTAEFDKAGRASAFGGFISKMGLASGPLIAGWILGAGLGLSTLINTALAGLALSMVIMLFPARHLDSHRDRVLAQ</sequence>
<evidence type="ECO:0000256" key="6">
    <source>
        <dbReference type="SAM" id="Phobius"/>
    </source>
</evidence>
<evidence type="ECO:0000256" key="4">
    <source>
        <dbReference type="ARBA" id="ARBA00022989"/>
    </source>
</evidence>
<evidence type="ECO:0000313" key="7">
    <source>
        <dbReference type="EMBL" id="RIJ27184.1"/>
    </source>
</evidence>
<protein>
    <submittedName>
        <fullName evidence="7">MFS transporter</fullName>
    </submittedName>
</protein>
<feature type="transmembrane region" description="Helical" evidence="6">
    <location>
        <begin position="215"/>
        <end position="238"/>
    </location>
</feature>
<dbReference type="PANTHER" id="PTHR43124:SF10">
    <property type="entry name" value="PURINE EFFLUX PUMP PBUE"/>
    <property type="match status" value="1"/>
</dbReference>
<feature type="transmembrane region" description="Helical" evidence="6">
    <location>
        <begin position="172"/>
        <end position="194"/>
    </location>
</feature>
<dbReference type="Gene3D" id="1.20.1250.20">
    <property type="entry name" value="MFS general substrate transporter like domains"/>
    <property type="match status" value="1"/>
</dbReference>
<keyword evidence="3 6" id="KW-0812">Transmembrane</keyword>
<reference evidence="7 8" key="1">
    <citation type="submission" date="2018-08" db="EMBL/GenBank/DDBJ databases">
        <title>Henriciella mobilis sp. nov., isolated from seawater.</title>
        <authorList>
            <person name="Cheng H."/>
            <person name="Wu Y.-H."/>
            <person name="Xu X.-W."/>
            <person name="Guo L.-L."/>
        </authorList>
    </citation>
    <scope>NUCLEOTIDE SEQUENCE [LARGE SCALE GENOMIC DNA]</scope>
    <source>
        <strain evidence="7 8">JN25</strain>
    </source>
</reference>
<organism evidence="7 8">
    <name type="scientific">Henriciella mobilis</name>
    <dbReference type="NCBI Taxonomy" id="2305467"/>
    <lineage>
        <taxon>Bacteria</taxon>
        <taxon>Pseudomonadati</taxon>
        <taxon>Pseudomonadota</taxon>
        <taxon>Alphaproteobacteria</taxon>
        <taxon>Hyphomonadales</taxon>
        <taxon>Hyphomonadaceae</taxon>
        <taxon>Henriciella</taxon>
    </lineage>
</organism>
<comment type="subcellular location">
    <subcellularLocation>
        <location evidence="1">Cell membrane</location>
        <topology evidence="1">Multi-pass membrane protein</topology>
    </subcellularLocation>
</comment>
<comment type="caution">
    <text evidence="7">The sequence shown here is derived from an EMBL/GenBank/DDBJ whole genome shotgun (WGS) entry which is preliminary data.</text>
</comment>
<keyword evidence="8" id="KW-1185">Reference proteome</keyword>
<dbReference type="GO" id="GO:0022857">
    <property type="term" value="F:transmembrane transporter activity"/>
    <property type="evidence" value="ECO:0007669"/>
    <property type="project" value="InterPro"/>
</dbReference>
<dbReference type="Pfam" id="PF07690">
    <property type="entry name" value="MFS_1"/>
    <property type="match status" value="1"/>
</dbReference>
<evidence type="ECO:0000256" key="2">
    <source>
        <dbReference type="ARBA" id="ARBA00022475"/>
    </source>
</evidence>
<feature type="transmembrane region" description="Helical" evidence="6">
    <location>
        <begin position="146"/>
        <end position="166"/>
    </location>
</feature>
<dbReference type="PANTHER" id="PTHR43124">
    <property type="entry name" value="PURINE EFFLUX PUMP PBUE"/>
    <property type="match status" value="1"/>
</dbReference>
<evidence type="ECO:0000313" key="8">
    <source>
        <dbReference type="Proteomes" id="UP000266385"/>
    </source>
</evidence>
<dbReference type="AlphaFoldDB" id="A0A399R926"/>
<feature type="transmembrane region" description="Helical" evidence="6">
    <location>
        <begin position="279"/>
        <end position="298"/>
    </location>
</feature>
<keyword evidence="2" id="KW-1003">Cell membrane</keyword>
<feature type="transmembrane region" description="Helical" evidence="6">
    <location>
        <begin position="336"/>
        <end position="359"/>
    </location>
</feature>
<dbReference type="InterPro" id="IPR036259">
    <property type="entry name" value="MFS_trans_sf"/>
</dbReference>
<gene>
    <name evidence="7" type="ORF">D1223_15270</name>
</gene>
<dbReference type="InterPro" id="IPR011701">
    <property type="entry name" value="MFS"/>
</dbReference>
<keyword evidence="5 6" id="KW-0472">Membrane</keyword>
<feature type="transmembrane region" description="Helical" evidence="6">
    <location>
        <begin position="20"/>
        <end position="44"/>
    </location>
</feature>
<dbReference type="InterPro" id="IPR050189">
    <property type="entry name" value="MFS_Efflux_Transporters"/>
</dbReference>
<proteinExistence type="predicted"/>
<evidence type="ECO:0000256" key="1">
    <source>
        <dbReference type="ARBA" id="ARBA00004651"/>
    </source>
</evidence>
<dbReference type="SUPFAM" id="SSF103473">
    <property type="entry name" value="MFS general substrate transporter"/>
    <property type="match status" value="1"/>
</dbReference>
<dbReference type="OrthoDB" id="7628497at2"/>
<feature type="transmembrane region" description="Helical" evidence="6">
    <location>
        <begin position="87"/>
        <end position="106"/>
    </location>
</feature>
<accession>A0A399R926</accession>
<feature type="transmembrane region" description="Helical" evidence="6">
    <location>
        <begin position="250"/>
        <end position="272"/>
    </location>
</feature>
<keyword evidence="4 6" id="KW-1133">Transmembrane helix</keyword>
<feature type="transmembrane region" description="Helical" evidence="6">
    <location>
        <begin position="64"/>
        <end position="80"/>
    </location>
</feature>